<feature type="domain" description="ACT" evidence="4">
    <location>
        <begin position="10"/>
        <end position="84"/>
    </location>
</feature>
<evidence type="ECO:0000256" key="2">
    <source>
        <dbReference type="ARBA" id="ARBA00048670"/>
    </source>
</evidence>
<comment type="pathway">
    <text evidence="3">Amino-acid biosynthesis; L-isoleucine biosynthesis; L-isoleucine from 2-oxobutanoate: step 1/4.</text>
</comment>
<keyword evidence="3" id="KW-0028">Amino-acid biosynthesis</keyword>
<comment type="subunit">
    <text evidence="1 3">Dimer of large and small chains.</text>
</comment>
<accession>A0A1G6WPT5</accession>
<evidence type="ECO:0000313" key="5">
    <source>
        <dbReference type="EMBL" id="SDD67116.1"/>
    </source>
</evidence>
<dbReference type="InterPro" id="IPR027271">
    <property type="entry name" value="Acetolactate_synth/TF_NikR_C"/>
</dbReference>
<dbReference type="Gene3D" id="3.30.70.260">
    <property type="match status" value="1"/>
</dbReference>
<dbReference type="NCBIfam" id="TIGR00119">
    <property type="entry name" value="acolac_sm"/>
    <property type="match status" value="1"/>
</dbReference>
<dbReference type="InterPro" id="IPR054480">
    <property type="entry name" value="AHAS_small-like_ACT"/>
</dbReference>
<dbReference type="NCBIfam" id="NF008864">
    <property type="entry name" value="PRK11895.1"/>
    <property type="match status" value="1"/>
</dbReference>
<keyword evidence="6" id="KW-1185">Reference proteome</keyword>
<comment type="similarity">
    <text evidence="3">Belongs to the acetolactate synthase small subunit family.</text>
</comment>
<dbReference type="PANTHER" id="PTHR30239">
    <property type="entry name" value="ACETOLACTATE SYNTHASE SMALL SUBUNIT"/>
    <property type="match status" value="1"/>
</dbReference>
<comment type="function">
    <text evidence="3">Catalyzes the conversion of 2 pyruvate molecules into acetolactate in the first common step of the biosynthetic pathway of the branched-amino acids such as leucine, isoleucine, and valine.</text>
</comment>
<keyword evidence="3" id="KW-0100">Branched-chain amino acid biosynthesis</keyword>
<evidence type="ECO:0000256" key="3">
    <source>
        <dbReference type="RuleBase" id="RU368092"/>
    </source>
</evidence>
<dbReference type="UniPathway" id="UPA00049">
    <property type="reaction ID" value="UER00059"/>
</dbReference>
<dbReference type="GO" id="GO:0003984">
    <property type="term" value="F:acetolactate synthase activity"/>
    <property type="evidence" value="ECO:0007669"/>
    <property type="project" value="UniProtKB-UniRule"/>
</dbReference>
<gene>
    <name evidence="5" type="ORF">SAMN04489866_10592</name>
</gene>
<dbReference type="GO" id="GO:1990610">
    <property type="term" value="F:acetolactate synthase regulator activity"/>
    <property type="evidence" value="ECO:0007669"/>
    <property type="project" value="UniProtKB-UniRule"/>
</dbReference>
<comment type="pathway">
    <text evidence="3">Amino-acid biosynthesis; L-valine biosynthesis; L-valine from pyruvate: step 1/4.</text>
</comment>
<dbReference type="InterPro" id="IPR019455">
    <property type="entry name" value="Acetolactate_synth_ssu_C"/>
</dbReference>
<dbReference type="AlphaFoldDB" id="A0A1G6WPT5"/>
<dbReference type="InterPro" id="IPR004789">
    <property type="entry name" value="Acetalactate_synth_ssu"/>
</dbReference>
<dbReference type="EMBL" id="FNAF01000005">
    <property type="protein sequence ID" value="SDD67116.1"/>
    <property type="molecule type" value="Genomic_DNA"/>
</dbReference>
<organism evidence="5 6">
    <name type="scientific">Peptococcus niger</name>
    <dbReference type="NCBI Taxonomy" id="2741"/>
    <lineage>
        <taxon>Bacteria</taxon>
        <taxon>Bacillati</taxon>
        <taxon>Bacillota</taxon>
        <taxon>Clostridia</taxon>
        <taxon>Eubacteriales</taxon>
        <taxon>Peptococcaceae</taxon>
        <taxon>Peptococcus</taxon>
    </lineage>
</organism>
<dbReference type="InterPro" id="IPR045865">
    <property type="entry name" value="ACT-like_dom_sf"/>
</dbReference>
<comment type="catalytic activity">
    <reaction evidence="2 3">
        <text>2 pyruvate + H(+) = (2S)-2-acetolactate + CO2</text>
        <dbReference type="Rhea" id="RHEA:25249"/>
        <dbReference type="ChEBI" id="CHEBI:15361"/>
        <dbReference type="ChEBI" id="CHEBI:15378"/>
        <dbReference type="ChEBI" id="CHEBI:16526"/>
        <dbReference type="ChEBI" id="CHEBI:58476"/>
        <dbReference type="EC" id="2.2.1.6"/>
    </reaction>
</comment>
<dbReference type="UniPathway" id="UPA00047">
    <property type="reaction ID" value="UER00055"/>
</dbReference>
<dbReference type="PROSITE" id="PS51671">
    <property type="entry name" value="ACT"/>
    <property type="match status" value="1"/>
</dbReference>
<proteinExistence type="inferred from homology"/>
<dbReference type="RefSeq" id="WP_242868961.1">
    <property type="nucleotide sequence ID" value="NZ_FNAF01000005.1"/>
</dbReference>
<dbReference type="Pfam" id="PF10369">
    <property type="entry name" value="ALS_ss_C"/>
    <property type="match status" value="1"/>
</dbReference>
<dbReference type="InterPro" id="IPR002912">
    <property type="entry name" value="ACT_dom"/>
</dbReference>
<dbReference type="STRING" id="2741.SAMN04489866_10592"/>
<evidence type="ECO:0000259" key="4">
    <source>
        <dbReference type="PROSITE" id="PS51671"/>
    </source>
</evidence>
<name>A0A1G6WPT5_PEPNI</name>
<dbReference type="Proteomes" id="UP000198995">
    <property type="component" value="Unassembled WGS sequence"/>
</dbReference>
<reference evidence="5 6" key="1">
    <citation type="submission" date="2016-10" db="EMBL/GenBank/DDBJ databases">
        <authorList>
            <person name="de Groot N.N."/>
        </authorList>
    </citation>
    <scope>NUCLEOTIDE SEQUENCE [LARGE SCALE GENOMIC DNA]</scope>
    <source>
        <strain evidence="5 6">DSM 20475</strain>
    </source>
</reference>
<dbReference type="Gene3D" id="3.30.70.1150">
    <property type="entry name" value="ACT-like. Chain A, domain 2"/>
    <property type="match status" value="1"/>
</dbReference>
<protein>
    <recommendedName>
        <fullName evidence="3">Acetolactate synthase small subunit</fullName>
        <shortName evidence="3">AHAS</shortName>
        <shortName evidence="3">ALS</shortName>
        <ecNumber evidence="3">2.2.1.6</ecNumber>
    </recommendedName>
    <alternativeName>
        <fullName evidence="3">Acetohydroxy-acid synthase small subunit</fullName>
    </alternativeName>
</protein>
<dbReference type="EC" id="2.2.1.6" evidence="3"/>
<dbReference type="SUPFAM" id="SSF55021">
    <property type="entry name" value="ACT-like"/>
    <property type="match status" value="2"/>
</dbReference>
<dbReference type="GO" id="GO:0009097">
    <property type="term" value="P:isoleucine biosynthetic process"/>
    <property type="evidence" value="ECO:0007669"/>
    <property type="project" value="UniProtKB-UniRule"/>
</dbReference>
<evidence type="ECO:0000313" key="6">
    <source>
        <dbReference type="Proteomes" id="UP000198995"/>
    </source>
</evidence>
<evidence type="ECO:0000256" key="1">
    <source>
        <dbReference type="ARBA" id="ARBA00011744"/>
    </source>
</evidence>
<dbReference type="GO" id="GO:0005829">
    <property type="term" value="C:cytosol"/>
    <property type="evidence" value="ECO:0007669"/>
    <property type="project" value="TreeGrafter"/>
</dbReference>
<dbReference type="PANTHER" id="PTHR30239:SF0">
    <property type="entry name" value="ACETOLACTATE SYNTHASE SMALL SUBUNIT 1, CHLOROPLASTIC"/>
    <property type="match status" value="1"/>
</dbReference>
<sequence length="173" mass="19141">MKKQMMKQEVICLLVEDHYGVLARIASLFGRKGYSIDTLTVSTTTETDLSRITLTVSGEQSEIKQIMAQCAKIEEVRSVVLLSVDNSVLREILLLKLALDADKGSQLSQIMEICNIYKATVVSLTADIIILELTGKPVKIDAFVDLMQQFDVMELSRSGATAMARQKVLGKDE</sequence>
<keyword evidence="3" id="KW-0808">Transferase</keyword>
<dbReference type="GO" id="GO:0009099">
    <property type="term" value="P:L-valine biosynthetic process"/>
    <property type="evidence" value="ECO:0007669"/>
    <property type="project" value="UniProtKB-UniRule"/>
</dbReference>
<dbReference type="Pfam" id="PF22629">
    <property type="entry name" value="ACT_AHAS_ss"/>
    <property type="match status" value="1"/>
</dbReference>